<feature type="signal peptide" evidence="1">
    <location>
        <begin position="1"/>
        <end position="24"/>
    </location>
</feature>
<organism evidence="3 4">
    <name type="scientific">Streptomyces crystallinus</name>
    <dbReference type="NCBI Taxonomy" id="68191"/>
    <lineage>
        <taxon>Bacteria</taxon>
        <taxon>Bacillati</taxon>
        <taxon>Actinomycetota</taxon>
        <taxon>Actinomycetes</taxon>
        <taxon>Kitasatosporales</taxon>
        <taxon>Streptomycetaceae</taxon>
        <taxon>Streptomyces</taxon>
    </lineage>
</organism>
<feature type="domain" description="Ricin B lectin" evidence="2">
    <location>
        <begin position="607"/>
        <end position="740"/>
    </location>
</feature>
<evidence type="ECO:0000259" key="2">
    <source>
        <dbReference type="SMART" id="SM00458"/>
    </source>
</evidence>
<dbReference type="Gene3D" id="2.80.10.50">
    <property type="match status" value="3"/>
</dbReference>
<comment type="caution">
    <text evidence="3">The sequence shown here is derived from an EMBL/GenBank/DDBJ whole genome shotgun (WGS) entry which is preliminary data.</text>
</comment>
<protein>
    <recommendedName>
        <fullName evidence="2">Ricin B lectin domain-containing protein</fullName>
    </recommendedName>
</protein>
<evidence type="ECO:0000256" key="1">
    <source>
        <dbReference type="SAM" id="SignalP"/>
    </source>
</evidence>
<dbReference type="PROSITE" id="PS50231">
    <property type="entry name" value="RICIN_B_LECTIN"/>
    <property type="match status" value="1"/>
</dbReference>
<dbReference type="CDD" id="cd00161">
    <property type="entry name" value="beta-trefoil_Ricin-like"/>
    <property type="match status" value="1"/>
</dbReference>
<proteinExistence type="predicted"/>
<accession>A0ABN1FFG2</accession>
<evidence type="ECO:0000313" key="3">
    <source>
        <dbReference type="EMBL" id="GAA0589481.1"/>
    </source>
</evidence>
<dbReference type="RefSeq" id="WP_344072159.1">
    <property type="nucleotide sequence ID" value="NZ_BAAACA010000009.1"/>
</dbReference>
<dbReference type="SMART" id="SM00458">
    <property type="entry name" value="RICIN"/>
    <property type="match status" value="2"/>
</dbReference>
<keyword evidence="4" id="KW-1185">Reference proteome</keyword>
<dbReference type="Proteomes" id="UP001500668">
    <property type="component" value="Unassembled WGS sequence"/>
</dbReference>
<reference evidence="3 4" key="1">
    <citation type="journal article" date="2019" name="Int. J. Syst. Evol. Microbiol.">
        <title>The Global Catalogue of Microorganisms (GCM) 10K type strain sequencing project: providing services to taxonomists for standard genome sequencing and annotation.</title>
        <authorList>
            <consortium name="The Broad Institute Genomics Platform"/>
            <consortium name="The Broad Institute Genome Sequencing Center for Infectious Disease"/>
            <person name="Wu L."/>
            <person name="Ma J."/>
        </authorList>
    </citation>
    <scope>NUCLEOTIDE SEQUENCE [LARGE SCALE GENOMIC DNA]</scope>
    <source>
        <strain evidence="3 4">JCM 5067</strain>
    </source>
</reference>
<feature type="domain" description="Ricin B lectin" evidence="2">
    <location>
        <begin position="441"/>
        <end position="587"/>
    </location>
</feature>
<dbReference type="InterPro" id="IPR035992">
    <property type="entry name" value="Ricin_B-like_lectins"/>
</dbReference>
<dbReference type="SUPFAM" id="SSF50370">
    <property type="entry name" value="Ricin B-like lectins"/>
    <property type="match status" value="2"/>
</dbReference>
<gene>
    <name evidence="3" type="ORF">GCM10010394_18600</name>
</gene>
<dbReference type="Pfam" id="PF14200">
    <property type="entry name" value="RicinB_lectin_2"/>
    <property type="match status" value="3"/>
</dbReference>
<sequence>MSRLRRALATAAAAIPLLSGAVLAPDTASAAAPDPTYTVSIGSVSPYKYPTDTPASSYVDKDGTFYFQQSAALYGAKDPRYWDFYTGRDFDDATRSTAVSDAVNPANPSDRNNDTTWRCNNSPTGVEATAAGSGSGYSQKNFCDLVGVWVDPDTGDWYGLVHNEFTPQPFGDGLHYDAIDYAVSRNQGKVWTILGHAITSPYPTARGDAKTFPKQTYDYGDGDQRLFVDPASGYFYVYYGSRIVPKGGVGGSTGGLAHVARAPISSKMASGSWSKWYDGAWSQPGVGGRESNMVPATPANPGGYTPVADDYDPANGGTVDQQVAAGELPAKSDLFIMNIAYDAHLGRYIGEPEVVSGTAPQRFYVTDDLATQKWRLIGDSGSYTSGSWYRWMVDSANRTNSTIVGKTFRSYCSIACARSDGEYADVTVSSSAPAAPPVDPAKTYRIGSGSGRVLVQAPGGSSVTSAGSATGSALEAWTFTGNGDGSYRIANAATGSLLGVDSAGKSGRAWAAKPSATAPGSGGPTVGQQWFLVPEVSSGGARSGAYRLVNRYSGLVLGMSSQATRLAETTPVRTWTDPTGGGVGGSRTAAEQTLTLTAAGPAPANLNGPHTLAVSGKALDDPDWSKATGVRLVTWSLTGGANQTWNLTQQSDGSYTLVNAHSGLCADDEGGGTAPGTAVIQWTCTGGANQHWRVTRLTSGAYTLTNVHSGLLLTTSSASDGGLVTQQADARTALQQWTIT</sequence>
<evidence type="ECO:0000313" key="4">
    <source>
        <dbReference type="Proteomes" id="UP001500668"/>
    </source>
</evidence>
<dbReference type="EMBL" id="BAAACA010000009">
    <property type="protein sequence ID" value="GAA0589481.1"/>
    <property type="molecule type" value="Genomic_DNA"/>
</dbReference>
<name>A0ABN1FFG2_9ACTN</name>
<feature type="chain" id="PRO_5046333615" description="Ricin B lectin domain-containing protein" evidence="1">
    <location>
        <begin position="25"/>
        <end position="740"/>
    </location>
</feature>
<keyword evidence="1" id="KW-0732">Signal</keyword>
<dbReference type="InterPro" id="IPR000772">
    <property type="entry name" value="Ricin_B_lectin"/>
</dbReference>